<evidence type="ECO:0000313" key="2">
    <source>
        <dbReference type="EMBL" id="GGK42463.1"/>
    </source>
</evidence>
<sequence length="151" mass="16825">MLPERTAENVHIDRSAISLLAAALRDLRPNTYRSHLKALLHLVPHIGNEPLATLSPLLIQEAFALRLDQELSTAKSLASSLQTLRMALRQAVLWGVLSSNPAFLVRTPRTYPKEMKVWSPGEAQHFVDHARGHRLHSFFCLALGTGMRMGS</sequence>
<reference evidence="3" key="1">
    <citation type="journal article" date="2019" name="Int. J. Syst. Evol. Microbiol.">
        <title>The Global Catalogue of Microorganisms (GCM) 10K type strain sequencing project: providing services to taxonomists for standard genome sequencing and annotation.</title>
        <authorList>
            <consortium name="The Broad Institute Genomics Platform"/>
            <consortium name="The Broad Institute Genome Sequencing Center for Infectious Disease"/>
            <person name="Wu L."/>
            <person name="Ma J."/>
        </authorList>
    </citation>
    <scope>NUCLEOTIDE SEQUENCE [LARGE SCALE GENOMIC DNA]</scope>
    <source>
        <strain evidence="3">JCM 30331</strain>
    </source>
</reference>
<protein>
    <recommendedName>
        <fullName evidence="4">Core-binding (CB) domain-containing protein</fullName>
    </recommendedName>
</protein>
<dbReference type="EMBL" id="BMPP01000032">
    <property type="protein sequence ID" value="GGK42463.1"/>
    <property type="molecule type" value="Genomic_DNA"/>
</dbReference>
<dbReference type="InterPro" id="IPR010998">
    <property type="entry name" value="Integrase_recombinase_N"/>
</dbReference>
<evidence type="ECO:0000256" key="1">
    <source>
        <dbReference type="ARBA" id="ARBA00023125"/>
    </source>
</evidence>
<keyword evidence="1" id="KW-0238">DNA-binding</keyword>
<evidence type="ECO:0000313" key="3">
    <source>
        <dbReference type="Proteomes" id="UP000647587"/>
    </source>
</evidence>
<name>A0ABQ2F507_9DEIO</name>
<proteinExistence type="predicted"/>
<comment type="caution">
    <text evidence="2">The sequence shown here is derived from an EMBL/GenBank/DDBJ whole genome shotgun (WGS) entry which is preliminary data.</text>
</comment>
<dbReference type="Gene3D" id="1.10.150.130">
    <property type="match status" value="1"/>
</dbReference>
<gene>
    <name evidence="2" type="ORF">GCM10008955_40290</name>
</gene>
<dbReference type="SUPFAM" id="SSF56349">
    <property type="entry name" value="DNA breaking-rejoining enzymes"/>
    <property type="match status" value="1"/>
</dbReference>
<keyword evidence="3" id="KW-1185">Reference proteome</keyword>
<accession>A0ABQ2F507</accession>
<dbReference type="InterPro" id="IPR011010">
    <property type="entry name" value="DNA_brk_join_enz"/>
</dbReference>
<organism evidence="2 3">
    <name type="scientific">Deinococcus malanensis</name>
    <dbReference type="NCBI Taxonomy" id="1706855"/>
    <lineage>
        <taxon>Bacteria</taxon>
        <taxon>Thermotogati</taxon>
        <taxon>Deinococcota</taxon>
        <taxon>Deinococci</taxon>
        <taxon>Deinococcales</taxon>
        <taxon>Deinococcaceae</taxon>
        <taxon>Deinococcus</taxon>
    </lineage>
</organism>
<dbReference type="Proteomes" id="UP000647587">
    <property type="component" value="Unassembled WGS sequence"/>
</dbReference>
<evidence type="ECO:0008006" key="4">
    <source>
        <dbReference type="Google" id="ProtNLM"/>
    </source>
</evidence>